<comment type="caution">
    <text evidence="2">The sequence shown here is derived from an EMBL/GenBank/DDBJ whole genome shotgun (WGS) entry which is preliminary data.</text>
</comment>
<keyword evidence="3" id="KW-1185">Reference proteome</keyword>
<dbReference type="AlphaFoldDB" id="A0AA88DSF2"/>
<reference evidence="2" key="1">
    <citation type="submission" date="2023-07" db="EMBL/GenBank/DDBJ databases">
        <title>draft genome sequence of fig (Ficus carica).</title>
        <authorList>
            <person name="Takahashi T."/>
            <person name="Nishimura K."/>
        </authorList>
    </citation>
    <scope>NUCLEOTIDE SEQUENCE</scope>
</reference>
<dbReference type="EMBL" id="BTGU01000098">
    <property type="protein sequence ID" value="GMN60355.1"/>
    <property type="molecule type" value="Genomic_DNA"/>
</dbReference>
<feature type="compositionally biased region" description="Basic and acidic residues" evidence="1">
    <location>
        <begin position="312"/>
        <end position="322"/>
    </location>
</feature>
<feature type="region of interest" description="Disordered" evidence="1">
    <location>
        <begin position="312"/>
        <end position="350"/>
    </location>
</feature>
<sequence>MNLSEESIREGEDDTGEADVKKFIGFGYLEENPASKLKAEEVESWREKFENLKGIEIRVTDSTKRVDSPREGWFTFYELSLLSKMRFPLLELASKFHHYDGIVDRTIDAKHLKSVVWDFGIRGSSQDRAVGGGSSLPLLIEAKFLVQVTRYVATTPRVAARTRFASAAAIMSAPKVKKELLSHAEVMEKMGSAKSSVLRGKGKAGNSGKSTAGLIDLCFSSPKSSSTYRSQKRKQSESEICELMLLDSISLQNDLKSADANMQHGLVVCYRCAHIEELVAHLDFLRAFHDGKCVLDDVDTEIAKLAEYMSNPKEKVEPKDTAGEIVGASDQLKEDAVESEEDRTEEKPTE</sequence>
<evidence type="ECO:0000256" key="1">
    <source>
        <dbReference type="SAM" id="MobiDB-lite"/>
    </source>
</evidence>
<proteinExistence type="predicted"/>
<dbReference type="Proteomes" id="UP001187192">
    <property type="component" value="Unassembled WGS sequence"/>
</dbReference>
<accession>A0AA88DSF2</accession>
<organism evidence="2 3">
    <name type="scientific">Ficus carica</name>
    <name type="common">Common fig</name>
    <dbReference type="NCBI Taxonomy" id="3494"/>
    <lineage>
        <taxon>Eukaryota</taxon>
        <taxon>Viridiplantae</taxon>
        <taxon>Streptophyta</taxon>
        <taxon>Embryophyta</taxon>
        <taxon>Tracheophyta</taxon>
        <taxon>Spermatophyta</taxon>
        <taxon>Magnoliopsida</taxon>
        <taxon>eudicotyledons</taxon>
        <taxon>Gunneridae</taxon>
        <taxon>Pentapetalae</taxon>
        <taxon>rosids</taxon>
        <taxon>fabids</taxon>
        <taxon>Rosales</taxon>
        <taxon>Moraceae</taxon>
        <taxon>Ficeae</taxon>
        <taxon>Ficus</taxon>
    </lineage>
</organism>
<evidence type="ECO:0000313" key="3">
    <source>
        <dbReference type="Proteomes" id="UP001187192"/>
    </source>
</evidence>
<protein>
    <submittedName>
        <fullName evidence="2">Uncharacterized protein</fullName>
    </submittedName>
</protein>
<name>A0AA88DSF2_FICCA</name>
<evidence type="ECO:0000313" key="2">
    <source>
        <dbReference type="EMBL" id="GMN60355.1"/>
    </source>
</evidence>
<gene>
    <name evidence="2" type="ORF">TIFTF001_029448</name>
</gene>